<dbReference type="EMBL" id="GGMS01007343">
    <property type="protein sequence ID" value="MBY76546.1"/>
    <property type="molecule type" value="Transcribed_RNA"/>
</dbReference>
<sequence length="111" mass="13041">MLFPNPNCRLQIVILWYQYLTANINCKAVVLKLFLSAEPLCFQKNLQSPENQEFIFKTTIIINISCREKHTVQNFIFFKVRILSFAMKNLIILSCIDKFTSFNFVKMPAKL</sequence>
<organism evidence="1">
    <name type="scientific">Sipha flava</name>
    <name type="common">yellow sugarcane aphid</name>
    <dbReference type="NCBI Taxonomy" id="143950"/>
    <lineage>
        <taxon>Eukaryota</taxon>
        <taxon>Metazoa</taxon>
        <taxon>Ecdysozoa</taxon>
        <taxon>Arthropoda</taxon>
        <taxon>Hexapoda</taxon>
        <taxon>Insecta</taxon>
        <taxon>Pterygota</taxon>
        <taxon>Neoptera</taxon>
        <taxon>Paraneoptera</taxon>
        <taxon>Hemiptera</taxon>
        <taxon>Sternorrhyncha</taxon>
        <taxon>Aphidomorpha</taxon>
        <taxon>Aphidoidea</taxon>
        <taxon>Aphididae</taxon>
        <taxon>Sipha</taxon>
    </lineage>
</organism>
<dbReference type="AlphaFoldDB" id="A0A2S2QFP0"/>
<proteinExistence type="predicted"/>
<protein>
    <submittedName>
        <fullName evidence="1">Uncharacterized protein</fullName>
    </submittedName>
</protein>
<accession>A0A2S2QFP0</accession>
<reference evidence="1" key="1">
    <citation type="submission" date="2018-04" db="EMBL/GenBank/DDBJ databases">
        <title>Transcriptome assembly of Sipha flava.</title>
        <authorList>
            <person name="Scully E.D."/>
            <person name="Geib S.M."/>
            <person name="Palmer N.A."/>
            <person name="Koch K."/>
            <person name="Bradshaw J."/>
            <person name="Heng-Moss T."/>
            <person name="Sarath G."/>
        </authorList>
    </citation>
    <scope>NUCLEOTIDE SEQUENCE</scope>
</reference>
<name>A0A2S2QFP0_9HEMI</name>
<gene>
    <name evidence="1" type="ORF">g.180628</name>
</gene>
<evidence type="ECO:0000313" key="1">
    <source>
        <dbReference type="EMBL" id="MBY76546.1"/>
    </source>
</evidence>